<name>A0A1U7CV30_9BACT</name>
<protein>
    <submittedName>
        <fullName evidence="2">Uncharacterized protein</fullName>
    </submittedName>
</protein>
<dbReference type="Proteomes" id="UP000186309">
    <property type="component" value="Chromosome"/>
</dbReference>
<feature type="transmembrane region" description="Helical" evidence="1">
    <location>
        <begin position="184"/>
        <end position="206"/>
    </location>
</feature>
<feature type="transmembrane region" description="Helical" evidence="1">
    <location>
        <begin position="64"/>
        <end position="82"/>
    </location>
</feature>
<feature type="transmembrane region" description="Helical" evidence="1">
    <location>
        <begin position="242"/>
        <end position="261"/>
    </location>
</feature>
<feature type="transmembrane region" description="Helical" evidence="1">
    <location>
        <begin position="314"/>
        <end position="342"/>
    </location>
</feature>
<keyword evidence="1" id="KW-0472">Membrane</keyword>
<proteinExistence type="predicted"/>
<dbReference type="RefSeq" id="WP_076349082.1">
    <property type="nucleotide sequence ID" value="NZ_CP019082.1"/>
</dbReference>
<feature type="transmembrane region" description="Helical" evidence="1">
    <location>
        <begin position="448"/>
        <end position="465"/>
    </location>
</feature>
<reference evidence="3" key="1">
    <citation type="submission" date="2016-12" db="EMBL/GenBank/DDBJ databases">
        <title>Comparative genomics of four Isosphaeraceae planctomycetes: a common pool of plasmids and glycoside hydrolase genes.</title>
        <authorList>
            <person name="Ivanova A."/>
        </authorList>
    </citation>
    <scope>NUCLEOTIDE SEQUENCE [LARGE SCALE GENOMIC DNA]</scope>
    <source>
        <strain evidence="3">PX4</strain>
    </source>
</reference>
<sequence>MTTNGRSWDKVKGWLQRLRPWVDPGSYRPLILLVVVALGVLLGPLALDVVFAMVFSLPPWFRKAFGQGLVLSILGIGLIRLWRVKPSDAWPIGSIAGDQPPRSAADRWIPWVLRLGVLSLAYPMLSNPDGFGFSDWDFVLDKFEALRRTILVWGQFPWWNPWSRGGFPLASEPQIGAISMATPLVLVLGTPTGLGVSAILCLLLAVEGAYRLAWLWFREPWAAAAAAIVYGLNGGVVIDTSLGYILAMSYCSVPWLAYFAFRIGRRFSDGLWLGFWMAFVVLNGIQYMSLYAAPLTTAIWLRAFRVQPSERRKALLLHTAAAVGVFLLMCGWRLSTILLILLDDKRERVTYWNETPLTLFHYLIHRPSPHWTGDFNAALGTVFGELTCYVGPVVLALVVVSLAFGWRWWHTLALACFWLAIGSLKWYQPSAWLMDWPFIGSAHVVTRWRFLGMLGLGLAVGSVVARWRGSRRWAVRALAASLVGVVAVDFLVLGHQQFPLAFSVRPDPELFPGPPVPEIVNVKSGLGYPCSLRGYGVIQGYEPMLSYYRNAPTLRLAREDPEYRGEAWTDRGTVEPIFWSPNRLIFQVEPGETVHVNQNPSSWWWANGRPAFPGRRCAELLVPFIATADAQGRLVLEIRPRGLSFGIGLHVAGAILIGLAWMLLRLRPERSDVLPRMTGRRASQAKTPRLPTWIRRGVGASFELGNLRWGRRVSTSRN</sequence>
<dbReference type="OrthoDB" id="246204at2"/>
<evidence type="ECO:0000256" key="1">
    <source>
        <dbReference type="SAM" id="Phobius"/>
    </source>
</evidence>
<keyword evidence="1" id="KW-0812">Transmembrane</keyword>
<dbReference type="KEGG" id="pbor:BSF38_04308"/>
<feature type="transmembrane region" description="Helical" evidence="1">
    <location>
        <begin position="477"/>
        <end position="498"/>
    </location>
</feature>
<feature type="transmembrane region" description="Helical" evidence="1">
    <location>
        <begin position="273"/>
        <end position="293"/>
    </location>
</feature>
<dbReference type="AlphaFoldDB" id="A0A1U7CV30"/>
<dbReference type="EMBL" id="CP019082">
    <property type="protein sequence ID" value="APW62756.1"/>
    <property type="molecule type" value="Genomic_DNA"/>
</dbReference>
<evidence type="ECO:0000313" key="3">
    <source>
        <dbReference type="Proteomes" id="UP000186309"/>
    </source>
</evidence>
<gene>
    <name evidence="2" type="ORF">BSF38_04308</name>
</gene>
<feature type="transmembrane region" description="Helical" evidence="1">
    <location>
        <begin position="30"/>
        <end position="57"/>
    </location>
</feature>
<keyword evidence="1" id="KW-1133">Transmembrane helix</keyword>
<keyword evidence="3" id="KW-1185">Reference proteome</keyword>
<feature type="transmembrane region" description="Helical" evidence="1">
    <location>
        <begin position="411"/>
        <end position="428"/>
    </location>
</feature>
<evidence type="ECO:0000313" key="2">
    <source>
        <dbReference type="EMBL" id="APW62756.1"/>
    </source>
</evidence>
<organism evidence="2 3">
    <name type="scientific">Paludisphaera borealis</name>
    <dbReference type="NCBI Taxonomy" id="1387353"/>
    <lineage>
        <taxon>Bacteria</taxon>
        <taxon>Pseudomonadati</taxon>
        <taxon>Planctomycetota</taxon>
        <taxon>Planctomycetia</taxon>
        <taxon>Isosphaerales</taxon>
        <taxon>Isosphaeraceae</taxon>
        <taxon>Paludisphaera</taxon>
    </lineage>
</organism>
<feature type="transmembrane region" description="Helical" evidence="1">
    <location>
        <begin position="377"/>
        <end position="404"/>
    </location>
</feature>
<feature type="transmembrane region" description="Helical" evidence="1">
    <location>
        <begin position="643"/>
        <end position="664"/>
    </location>
</feature>
<accession>A0A1U7CV30</accession>